<dbReference type="AlphaFoldDB" id="A0A7C2JZF6"/>
<protein>
    <submittedName>
        <fullName evidence="1">OsmC family peroxiredoxin</fullName>
    </submittedName>
</protein>
<dbReference type="SUPFAM" id="SSF82784">
    <property type="entry name" value="OsmC-like"/>
    <property type="match status" value="1"/>
</dbReference>
<dbReference type="InterPro" id="IPR036102">
    <property type="entry name" value="OsmC/Ohrsf"/>
</dbReference>
<dbReference type="EMBL" id="DSOK01000123">
    <property type="protein sequence ID" value="HEN14627.1"/>
    <property type="molecule type" value="Genomic_DNA"/>
</dbReference>
<sequence>MTADELRTLQTPLKDRYREDPSAAKATIAVRGTLDLPRLACLIETGRGPVTEAGMHPLAGGDGTFACSADMLLEALVGCAGVTLCAVATAMSIPIARGAVIAEGDLDFRGTLGVSKDAPVGFTAVRLRLELKTDADDSVLEKLAKLTERYCVVAQSLSEAARPVVTVQRVSP</sequence>
<gene>
    <name evidence="1" type="ORF">ENQ76_04055</name>
</gene>
<name>A0A7C2JZF6_9PLAN</name>
<dbReference type="InterPro" id="IPR003718">
    <property type="entry name" value="OsmC/Ohr_fam"/>
</dbReference>
<reference evidence="1" key="1">
    <citation type="journal article" date="2020" name="mSystems">
        <title>Genome- and Community-Level Interaction Insights into Carbon Utilization and Element Cycling Functions of Hydrothermarchaeota in Hydrothermal Sediment.</title>
        <authorList>
            <person name="Zhou Z."/>
            <person name="Liu Y."/>
            <person name="Xu W."/>
            <person name="Pan J."/>
            <person name="Luo Z.H."/>
            <person name="Li M."/>
        </authorList>
    </citation>
    <scope>NUCLEOTIDE SEQUENCE [LARGE SCALE GENOMIC DNA]</scope>
    <source>
        <strain evidence="1">SpSt-339</strain>
    </source>
</reference>
<dbReference type="InterPro" id="IPR015946">
    <property type="entry name" value="KH_dom-like_a/b"/>
</dbReference>
<dbReference type="PANTHER" id="PTHR35368:SF1">
    <property type="entry name" value="HYDROPEROXIDE REDUCTASE"/>
    <property type="match status" value="1"/>
</dbReference>
<dbReference type="PANTHER" id="PTHR35368">
    <property type="entry name" value="HYDROPEROXIDE REDUCTASE"/>
    <property type="match status" value="1"/>
</dbReference>
<dbReference type="Pfam" id="PF02566">
    <property type="entry name" value="OsmC"/>
    <property type="match status" value="1"/>
</dbReference>
<proteinExistence type="predicted"/>
<accession>A0A7C2JZF6</accession>
<dbReference type="InterPro" id="IPR052924">
    <property type="entry name" value="OsmC/Ohr_hydroprdx_reductase"/>
</dbReference>
<organism evidence="1">
    <name type="scientific">Schlesneria paludicola</name>
    <dbReference type="NCBI Taxonomy" id="360056"/>
    <lineage>
        <taxon>Bacteria</taxon>
        <taxon>Pseudomonadati</taxon>
        <taxon>Planctomycetota</taxon>
        <taxon>Planctomycetia</taxon>
        <taxon>Planctomycetales</taxon>
        <taxon>Planctomycetaceae</taxon>
        <taxon>Schlesneria</taxon>
    </lineage>
</organism>
<comment type="caution">
    <text evidence="1">The sequence shown here is derived from an EMBL/GenBank/DDBJ whole genome shotgun (WGS) entry which is preliminary data.</text>
</comment>
<dbReference type="Gene3D" id="3.30.300.20">
    <property type="match status" value="1"/>
</dbReference>
<evidence type="ECO:0000313" key="1">
    <source>
        <dbReference type="EMBL" id="HEN14627.1"/>
    </source>
</evidence>